<evidence type="ECO:0000256" key="3">
    <source>
        <dbReference type="RuleBase" id="RU361153"/>
    </source>
</evidence>
<comment type="similarity">
    <text evidence="3">Belongs to the glycosyl hydrolase 5 (cellulase A) family.</text>
</comment>
<dbReference type="Gene3D" id="3.20.20.80">
    <property type="entry name" value="Glycosidases"/>
    <property type="match status" value="1"/>
</dbReference>
<keyword evidence="4" id="KW-1133">Transmembrane helix</keyword>
<organism evidence="6 7">
    <name type="scientific">Flagellimonas nanhaiensis</name>
    <dbReference type="NCBI Taxonomy" id="2292706"/>
    <lineage>
        <taxon>Bacteria</taxon>
        <taxon>Pseudomonadati</taxon>
        <taxon>Bacteroidota</taxon>
        <taxon>Flavobacteriia</taxon>
        <taxon>Flavobacteriales</taxon>
        <taxon>Flavobacteriaceae</taxon>
        <taxon>Flagellimonas</taxon>
    </lineage>
</organism>
<protein>
    <submittedName>
        <fullName evidence="6">Glycosyl hydrolase family 5</fullName>
    </submittedName>
</protein>
<dbReference type="AlphaFoldDB" id="A0A371JMR1"/>
<comment type="caution">
    <text evidence="6">The sequence shown here is derived from an EMBL/GenBank/DDBJ whole genome shotgun (WGS) entry which is preliminary data.</text>
</comment>
<keyword evidence="7" id="KW-1185">Reference proteome</keyword>
<feature type="transmembrane region" description="Helical" evidence="4">
    <location>
        <begin position="12"/>
        <end position="34"/>
    </location>
</feature>
<dbReference type="EMBL" id="QTJX01000004">
    <property type="protein sequence ID" value="RDY58432.1"/>
    <property type="molecule type" value="Genomic_DNA"/>
</dbReference>
<name>A0A371JMR1_9FLAO</name>
<keyword evidence="1 3" id="KW-0378">Hydrolase</keyword>
<dbReference type="RefSeq" id="WP_116185421.1">
    <property type="nucleotide sequence ID" value="NZ_QTJX01000004.1"/>
</dbReference>
<evidence type="ECO:0000256" key="2">
    <source>
        <dbReference type="ARBA" id="ARBA00023295"/>
    </source>
</evidence>
<keyword evidence="4" id="KW-0812">Transmembrane</keyword>
<feature type="domain" description="Glycoside hydrolase family 5" evidence="5">
    <location>
        <begin position="235"/>
        <end position="464"/>
    </location>
</feature>
<reference evidence="6 7" key="1">
    <citation type="submission" date="2018-08" db="EMBL/GenBank/DDBJ databases">
        <title>Muricauda nanhaiensis sp. nov., isolated from seawater of the South China Sea.</title>
        <authorList>
            <person name="Dang Y."/>
        </authorList>
    </citation>
    <scope>NUCLEOTIDE SEQUENCE [LARGE SCALE GENOMIC DNA]</scope>
    <source>
        <strain evidence="6 7">SM1704</strain>
    </source>
</reference>
<dbReference type="GO" id="GO:0000272">
    <property type="term" value="P:polysaccharide catabolic process"/>
    <property type="evidence" value="ECO:0007669"/>
    <property type="project" value="InterPro"/>
</dbReference>
<dbReference type="Proteomes" id="UP000261828">
    <property type="component" value="Unassembled WGS sequence"/>
</dbReference>
<gene>
    <name evidence="6" type="ORF">DX873_15640</name>
</gene>
<dbReference type="OrthoDB" id="9774262at2"/>
<evidence type="ECO:0000313" key="6">
    <source>
        <dbReference type="EMBL" id="RDY58432.1"/>
    </source>
</evidence>
<keyword evidence="2 3" id="KW-0326">Glycosidase</keyword>
<evidence type="ECO:0000256" key="1">
    <source>
        <dbReference type="ARBA" id="ARBA00022801"/>
    </source>
</evidence>
<accession>A0A371JMR1</accession>
<dbReference type="Pfam" id="PF00150">
    <property type="entry name" value="Cellulase"/>
    <property type="match status" value="1"/>
</dbReference>
<evidence type="ECO:0000313" key="7">
    <source>
        <dbReference type="Proteomes" id="UP000261828"/>
    </source>
</evidence>
<dbReference type="InterPro" id="IPR017853">
    <property type="entry name" value="GH"/>
</dbReference>
<evidence type="ECO:0000259" key="5">
    <source>
        <dbReference type="Pfam" id="PF00150"/>
    </source>
</evidence>
<evidence type="ECO:0000256" key="4">
    <source>
        <dbReference type="SAM" id="Phobius"/>
    </source>
</evidence>
<sequence>MIHKKNIYRAMLVISFLAINAVIIYGIAAAWSFLNTGADKSSMLHIGQDLEMIYQPKIKWTLEKQKGRKMEKQTLVDLEKDYLGAWYAKNLALNNYVYDGIADYYTQDARSSLLELLEHNKSIDIQTKSTTLLHHPTLEFYSLDGKLVVLTDHNVEQYDQVYESGNFIHAKKSKSTYKVIMLLEDGFWRIRQLIKVSSEHLPVSVLDKTEDIPVQGLKGINYYPKEQAWNMFGDQFNEQAIKTDFALLEKMDMNAIRIFVPYEASGGANLKNEYLEQLSTLLDIAQEHNLKVLITLFDFYGNYSISDWTLTHRHAEQLVTHLKDHSSLLGWDIKNEPDLDFEQRSETLVKAWLTEMVQQIREWDASHPITIGWSNPGAATHLSEYVDFVSFHYYEDAEELPARYSKLKENVDKPIVLQEYGKSSYSGFWNLFLGSQSGQAKYHSNIQTFLNKEQLPFFIWTLHDFDHIPNSVVGKLPWRKAYQKRFGLLNNKGEKKPAYDVIIKNGKGDN</sequence>
<dbReference type="InterPro" id="IPR001547">
    <property type="entry name" value="Glyco_hydro_5"/>
</dbReference>
<proteinExistence type="inferred from homology"/>
<dbReference type="SUPFAM" id="SSF51445">
    <property type="entry name" value="(Trans)glycosidases"/>
    <property type="match status" value="1"/>
</dbReference>
<dbReference type="GO" id="GO:0004553">
    <property type="term" value="F:hydrolase activity, hydrolyzing O-glycosyl compounds"/>
    <property type="evidence" value="ECO:0007669"/>
    <property type="project" value="InterPro"/>
</dbReference>
<keyword evidence="4" id="KW-0472">Membrane</keyword>